<evidence type="ECO:0000256" key="1">
    <source>
        <dbReference type="ARBA" id="ARBA00022723"/>
    </source>
</evidence>
<dbReference type="EMBL" id="WVUK01000060">
    <property type="protein sequence ID" value="KAF7491248.1"/>
    <property type="molecule type" value="Genomic_DNA"/>
</dbReference>
<keyword evidence="9" id="KW-1185">Reference proteome</keyword>
<dbReference type="PANTHER" id="PTHR10131:SF159">
    <property type="entry name" value="RING-TYPE DOMAIN-CONTAINING PROTEIN"/>
    <property type="match status" value="1"/>
</dbReference>
<accession>A0A132ALM8</accession>
<feature type="domain" description="RING-type" evidence="5">
    <location>
        <begin position="19"/>
        <end position="57"/>
    </location>
</feature>
<reference evidence="6" key="3">
    <citation type="submission" date="2020-01" db="EMBL/GenBank/DDBJ databases">
        <authorList>
            <person name="Korhonen P.K.K."/>
            <person name="Guangxu M.G."/>
            <person name="Wang T.W."/>
            <person name="Stroehlein A.J.S."/>
            <person name="Young N.D."/>
            <person name="Ang C.-S.A."/>
            <person name="Fernando D.W.F."/>
            <person name="Lu H.L."/>
            <person name="Taylor S.T."/>
            <person name="Ehtesham M.E.M."/>
            <person name="Najaraj S.H.N."/>
            <person name="Harsha G.H.G."/>
            <person name="Madugundu A.M."/>
            <person name="Renuse S.R."/>
            <person name="Holt D.H."/>
            <person name="Pandey A.P."/>
            <person name="Papenfuss A.P."/>
            <person name="Gasser R.B.G."/>
            <person name="Fischer K.F."/>
        </authorList>
    </citation>
    <scope>NUCLEOTIDE SEQUENCE</scope>
    <source>
        <strain evidence="6">SSS_KF_BRIS2020</strain>
    </source>
</reference>
<dbReference type="Pfam" id="PF13923">
    <property type="entry name" value="zf-C3HC4_2"/>
    <property type="match status" value="1"/>
</dbReference>
<reference evidence="9" key="2">
    <citation type="journal article" date="2020" name="PLoS Negl. Trop. Dis.">
        <title>High-quality nuclear genome for Sarcoptes scabiei-A critical resource for a neglected parasite.</title>
        <authorList>
            <person name="Korhonen P.K."/>
            <person name="Gasser R.B."/>
            <person name="Ma G."/>
            <person name="Wang T."/>
            <person name="Stroehlein A.J."/>
            <person name="Young N.D."/>
            <person name="Ang C.S."/>
            <person name="Fernando D.D."/>
            <person name="Lu H.C."/>
            <person name="Taylor S."/>
            <person name="Reynolds S.L."/>
            <person name="Mofiz E."/>
            <person name="Najaraj S.H."/>
            <person name="Gowda H."/>
            <person name="Madugundu A."/>
            <person name="Renuse S."/>
            <person name="Holt D."/>
            <person name="Pandey A."/>
            <person name="Papenfuss A.T."/>
            <person name="Fischer K."/>
        </authorList>
    </citation>
    <scope>NUCLEOTIDE SEQUENCE [LARGE SCALE GENOMIC DNA]</scope>
</reference>
<evidence type="ECO:0000313" key="9">
    <source>
        <dbReference type="Proteomes" id="UP000070412"/>
    </source>
</evidence>
<evidence type="ECO:0000313" key="7">
    <source>
        <dbReference type="EMBL" id="KPM11912.1"/>
    </source>
</evidence>
<dbReference type="InterPro" id="IPR017907">
    <property type="entry name" value="Znf_RING_CS"/>
</dbReference>
<keyword evidence="2 4" id="KW-0863">Zinc-finger</keyword>
<evidence type="ECO:0000256" key="2">
    <source>
        <dbReference type="ARBA" id="ARBA00022771"/>
    </source>
</evidence>
<dbReference type="InterPro" id="IPR001841">
    <property type="entry name" value="Znf_RING"/>
</dbReference>
<gene>
    <name evidence="7" type="ORF">QR98_0104910</name>
    <name evidence="6" type="ORF">SSS_4674</name>
</gene>
<evidence type="ECO:0000313" key="8">
    <source>
        <dbReference type="EnsemblMetazoa" id="KAF7491248.1"/>
    </source>
</evidence>
<keyword evidence="3" id="KW-0862">Zinc</keyword>
<dbReference type="EMBL" id="JXLN01018299">
    <property type="protein sequence ID" value="KPM11912.1"/>
    <property type="molecule type" value="Genomic_DNA"/>
</dbReference>
<dbReference type="Gene3D" id="3.30.40.10">
    <property type="entry name" value="Zinc/RING finger domain, C3HC4 (zinc finger)"/>
    <property type="match status" value="2"/>
</dbReference>
<dbReference type="PROSITE" id="PS00518">
    <property type="entry name" value="ZF_RING_1"/>
    <property type="match status" value="1"/>
</dbReference>
<reference evidence="8" key="4">
    <citation type="submission" date="2022-06" db="UniProtKB">
        <authorList>
            <consortium name="EnsemblMetazoa"/>
        </authorList>
    </citation>
    <scope>IDENTIFICATION</scope>
</reference>
<dbReference type="Proteomes" id="UP000070412">
    <property type="component" value="Unassembled WGS sequence"/>
</dbReference>
<organism evidence="7 10">
    <name type="scientific">Sarcoptes scabiei</name>
    <name type="common">Itch mite</name>
    <name type="synonym">Acarus scabiei</name>
    <dbReference type="NCBI Taxonomy" id="52283"/>
    <lineage>
        <taxon>Eukaryota</taxon>
        <taxon>Metazoa</taxon>
        <taxon>Ecdysozoa</taxon>
        <taxon>Arthropoda</taxon>
        <taxon>Chelicerata</taxon>
        <taxon>Arachnida</taxon>
        <taxon>Acari</taxon>
        <taxon>Acariformes</taxon>
        <taxon>Sarcoptiformes</taxon>
        <taxon>Astigmata</taxon>
        <taxon>Psoroptidia</taxon>
        <taxon>Sarcoptoidea</taxon>
        <taxon>Sarcoptidae</taxon>
        <taxon>Sarcoptinae</taxon>
        <taxon>Sarcoptes</taxon>
    </lineage>
</organism>
<dbReference type="Proteomes" id="UP000616769">
    <property type="component" value="Unassembled WGS sequence"/>
</dbReference>
<dbReference type="OrthoDB" id="6477712at2759"/>
<dbReference type="SUPFAM" id="SSF49599">
    <property type="entry name" value="TRAF domain-like"/>
    <property type="match status" value="1"/>
</dbReference>
<dbReference type="VEuPathDB" id="VectorBase:SSCA001948"/>
<dbReference type="SUPFAM" id="SSF57850">
    <property type="entry name" value="RING/U-box"/>
    <property type="match status" value="1"/>
</dbReference>
<evidence type="ECO:0000256" key="4">
    <source>
        <dbReference type="PROSITE-ProRule" id="PRU00175"/>
    </source>
</evidence>
<dbReference type="EnsemblMetazoa" id="SSS_4674s_mrna">
    <property type="protein sequence ID" value="KAF7491248.1"/>
    <property type="gene ID" value="SSS_4674"/>
</dbReference>
<evidence type="ECO:0000256" key="3">
    <source>
        <dbReference type="ARBA" id="ARBA00022833"/>
    </source>
</evidence>
<dbReference type="AlphaFoldDB" id="A0A132ALM8"/>
<dbReference type="InterPro" id="IPR013083">
    <property type="entry name" value="Znf_RING/FYVE/PHD"/>
</dbReference>
<name>A0A132ALM8_SARSC</name>
<evidence type="ECO:0000313" key="6">
    <source>
        <dbReference type="EMBL" id="KAF7491248.1"/>
    </source>
</evidence>
<evidence type="ECO:0000259" key="5">
    <source>
        <dbReference type="PROSITE" id="PS50089"/>
    </source>
</evidence>
<sequence>MGFDTDLFDENDLNEELICSICACVLEKPLMSSCDHIFCGTCITKWLRNHDSCPIDRSALRVGMLRKAPRIIINLINKLKLHCPHRATGCKELISVEQYYNHVRDCDFHPNRFITCDKYCLRTLSRKEMQTHDCIKELIHETS</sequence>
<dbReference type="PROSITE" id="PS50089">
    <property type="entry name" value="ZF_RING_2"/>
    <property type="match status" value="1"/>
</dbReference>
<evidence type="ECO:0000313" key="10">
    <source>
        <dbReference type="Proteomes" id="UP000616769"/>
    </source>
</evidence>
<reference evidence="7 10" key="1">
    <citation type="journal article" date="2015" name="Parasit. Vectors">
        <title>Draft genome of the scabies mite.</title>
        <authorList>
            <person name="Rider S.D.Jr."/>
            <person name="Morgan M.S."/>
            <person name="Arlian L.G."/>
        </authorList>
    </citation>
    <scope>NUCLEOTIDE SEQUENCE [LARGE SCALE GENOMIC DNA]</scope>
    <source>
        <strain evidence="7">Arlian Lab</strain>
    </source>
</reference>
<dbReference type="PANTHER" id="PTHR10131">
    <property type="entry name" value="TNF RECEPTOR ASSOCIATED FACTOR"/>
    <property type="match status" value="1"/>
</dbReference>
<keyword evidence="1" id="KW-0479">Metal-binding</keyword>
<protein>
    <submittedName>
        <fullName evidence="6 7">E3 ubiquitin-protein ligase NRDP1</fullName>
    </submittedName>
</protein>
<dbReference type="SMART" id="SM00184">
    <property type="entry name" value="RING"/>
    <property type="match status" value="1"/>
</dbReference>
<dbReference type="GO" id="GO:0008270">
    <property type="term" value="F:zinc ion binding"/>
    <property type="evidence" value="ECO:0007669"/>
    <property type="project" value="UniProtKB-KW"/>
</dbReference>
<proteinExistence type="predicted"/>